<dbReference type="Proteomes" id="UP001341281">
    <property type="component" value="Chromosome 07"/>
</dbReference>
<feature type="signal peptide" evidence="2">
    <location>
        <begin position="1"/>
        <end position="18"/>
    </location>
</feature>
<evidence type="ECO:0000256" key="1">
    <source>
        <dbReference type="SAM" id="Phobius"/>
    </source>
</evidence>
<evidence type="ECO:0000256" key="2">
    <source>
        <dbReference type="SAM" id="SignalP"/>
    </source>
</evidence>
<dbReference type="AlphaFoldDB" id="A0AAQ3U5S1"/>
<feature type="transmembrane region" description="Helical" evidence="1">
    <location>
        <begin position="59"/>
        <end position="82"/>
    </location>
</feature>
<organism evidence="3 4">
    <name type="scientific">Paspalum notatum var. saurae</name>
    <dbReference type="NCBI Taxonomy" id="547442"/>
    <lineage>
        <taxon>Eukaryota</taxon>
        <taxon>Viridiplantae</taxon>
        <taxon>Streptophyta</taxon>
        <taxon>Embryophyta</taxon>
        <taxon>Tracheophyta</taxon>
        <taxon>Spermatophyta</taxon>
        <taxon>Magnoliopsida</taxon>
        <taxon>Liliopsida</taxon>
        <taxon>Poales</taxon>
        <taxon>Poaceae</taxon>
        <taxon>PACMAD clade</taxon>
        <taxon>Panicoideae</taxon>
        <taxon>Andropogonodae</taxon>
        <taxon>Paspaleae</taxon>
        <taxon>Paspalinae</taxon>
        <taxon>Paspalum</taxon>
    </lineage>
</organism>
<name>A0AAQ3U5S1_PASNO</name>
<keyword evidence="1" id="KW-1133">Transmembrane helix</keyword>
<protein>
    <submittedName>
        <fullName evidence="3">Uncharacterized protein</fullName>
    </submittedName>
</protein>
<keyword evidence="1" id="KW-0472">Membrane</keyword>
<feature type="chain" id="PRO_5042839220" evidence="2">
    <location>
        <begin position="19"/>
        <end position="106"/>
    </location>
</feature>
<reference evidence="3 4" key="1">
    <citation type="submission" date="2024-02" db="EMBL/GenBank/DDBJ databases">
        <title>High-quality chromosome-scale genome assembly of Pensacola bahiagrass (Paspalum notatum Flugge var. saurae).</title>
        <authorList>
            <person name="Vega J.M."/>
            <person name="Podio M."/>
            <person name="Orjuela J."/>
            <person name="Siena L.A."/>
            <person name="Pessino S.C."/>
            <person name="Combes M.C."/>
            <person name="Mariac C."/>
            <person name="Albertini E."/>
            <person name="Pupilli F."/>
            <person name="Ortiz J.P.A."/>
            <person name="Leblanc O."/>
        </authorList>
    </citation>
    <scope>NUCLEOTIDE SEQUENCE [LARGE SCALE GENOMIC DNA]</scope>
    <source>
        <strain evidence="3">R1</strain>
        <tissue evidence="3">Leaf</tissue>
    </source>
</reference>
<sequence>MRFARALVPFYLLAGGHAGGAGQASGHGHLHRRPHGHTLLQGPRAQALGLAHPLTLRRAHAAIVGDVLIIASCVAWAVWFILQIRMAEGFSAPYTRTAIMCPMADH</sequence>
<accession>A0AAQ3U5S1</accession>
<keyword evidence="4" id="KW-1185">Reference proteome</keyword>
<keyword evidence="2" id="KW-0732">Signal</keyword>
<proteinExistence type="predicted"/>
<keyword evidence="1" id="KW-0812">Transmembrane</keyword>
<gene>
    <name evidence="3" type="ORF">U9M48_032766</name>
</gene>
<evidence type="ECO:0000313" key="4">
    <source>
        <dbReference type="Proteomes" id="UP001341281"/>
    </source>
</evidence>
<dbReference type="EMBL" id="CP144751">
    <property type="protein sequence ID" value="WVZ85908.1"/>
    <property type="molecule type" value="Genomic_DNA"/>
</dbReference>
<evidence type="ECO:0000313" key="3">
    <source>
        <dbReference type="EMBL" id="WVZ85908.1"/>
    </source>
</evidence>